<comment type="similarity">
    <text evidence="2 12">Belongs to the sodium:solute symporter (SSF) (TC 2.A.21) family.</text>
</comment>
<keyword evidence="4" id="KW-1003">Cell membrane</keyword>
<feature type="transmembrane region" description="Helical" evidence="13">
    <location>
        <begin position="55"/>
        <end position="75"/>
    </location>
</feature>
<evidence type="ECO:0000256" key="12">
    <source>
        <dbReference type="RuleBase" id="RU362091"/>
    </source>
</evidence>
<organism evidence="14 15">
    <name type="scientific">Cyclotella atomus</name>
    <dbReference type="NCBI Taxonomy" id="382360"/>
    <lineage>
        <taxon>Eukaryota</taxon>
        <taxon>Sar</taxon>
        <taxon>Stramenopiles</taxon>
        <taxon>Ochrophyta</taxon>
        <taxon>Bacillariophyta</taxon>
        <taxon>Coscinodiscophyceae</taxon>
        <taxon>Thalassiosirophycidae</taxon>
        <taxon>Stephanodiscales</taxon>
        <taxon>Stephanodiscaceae</taxon>
        <taxon>Cyclotella</taxon>
    </lineage>
</organism>
<evidence type="ECO:0000256" key="7">
    <source>
        <dbReference type="ARBA" id="ARBA00022989"/>
    </source>
</evidence>
<name>A0ABD3NR44_9STRA</name>
<dbReference type="PANTHER" id="PTHR48086">
    <property type="entry name" value="SODIUM/PROLINE SYMPORTER-RELATED"/>
    <property type="match status" value="1"/>
</dbReference>
<evidence type="ECO:0000313" key="14">
    <source>
        <dbReference type="EMBL" id="KAL3777566.1"/>
    </source>
</evidence>
<dbReference type="GO" id="GO:0006814">
    <property type="term" value="P:sodium ion transport"/>
    <property type="evidence" value="ECO:0007669"/>
    <property type="project" value="UniProtKB-KW"/>
</dbReference>
<dbReference type="Proteomes" id="UP001530400">
    <property type="component" value="Unassembled WGS sequence"/>
</dbReference>
<keyword evidence="7 13" id="KW-1133">Transmembrane helix</keyword>
<feature type="transmembrane region" description="Helical" evidence="13">
    <location>
        <begin position="570"/>
        <end position="592"/>
    </location>
</feature>
<feature type="transmembrane region" description="Helical" evidence="13">
    <location>
        <begin position="140"/>
        <end position="164"/>
    </location>
</feature>
<feature type="transmembrane region" description="Helical" evidence="13">
    <location>
        <begin position="23"/>
        <end position="43"/>
    </location>
</feature>
<dbReference type="AlphaFoldDB" id="A0ABD3NR44"/>
<feature type="transmembrane region" description="Helical" evidence="13">
    <location>
        <begin position="343"/>
        <end position="366"/>
    </location>
</feature>
<comment type="caution">
    <text evidence="14">The sequence shown here is derived from an EMBL/GenBank/DDBJ whole genome shotgun (WGS) entry which is preliminary data.</text>
</comment>
<evidence type="ECO:0000256" key="10">
    <source>
        <dbReference type="ARBA" id="ARBA00023136"/>
    </source>
</evidence>
<keyword evidence="9" id="KW-0406">Ion transport</keyword>
<evidence type="ECO:0000256" key="8">
    <source>
        <dbReference type="ARBA" id="ARBA00023053"/>
    </source>
</evidence>
<dbReference type="InterPro" id="IPR001734">
    <property type="entry name" value="Na/solute_symporter"/>
</dbReference>
<reference evidence="14 15" key="1">
    <citation type="submission" date="2024-10" db="EMBL/GenBank/DDBJ databases">
        <title>Updated reference genomes for cyclostephanoid diatoms.</title>
        <authorList>
            <person name="Roberts W.R."/>
            <person name="Alverson A.J."/>
        </authorList>
    </citation>
    <scope>NUCLEOTIDE SEQUENCE [LARGE SCALE GENOMIC DNA]</scope>
    <source>
        <strain evidence="14 15">AJA010-31</strain>
    </source>
</reference>
<feature type="transmembrane region" description="Helical" evidence="13">
    <location>
        <begin position="378"/>
        <end position="395"/>
    </location>
</feature>
<evidence type="ECO:0000256" key="3">
    <source>
        <dbReference type="ARBA" id="ARBA00022448"/>
    </source>
</evidence>
<keyword evidence="10 13" id="KW-0472">Membrane</keyword>
<keyword evidence="3" id="KW-0813">Transport</keyword>
<dbReference type="GO" id="GO:0005886">
    <property type="term" value="C:plasma membrane"/>
    <property type="evidence" value="ECO:0007669"/>
    <property type="project" value="UniProtKB-SubCell"/>
</dbReference>
<keyword evidence="6" id="KW-0769">Symport</keyword>
<dbReference type="Pfam" id="PF00474">
    <property type="entry name" value="SSF"/>
    <property type="match status" value="1"/>
</dbReference>
<feature type="transmembrane region" description="Helical" evidence="13">
    <location>
        <begin position="524"/>
        <end position="544"/>
    </location>
</feature>
<dbReference type="EMBL" id="JALLPJ020001037">
    <property type="protein sequence ID" value="KAL3777566.1"/>
    <property type="molecule type" value="Genomic_DNA"/>
</dbReference>
<feature type="transmembrane region" description="Helical" evidence="13">
    <location>
        <begin position="171"/>
        <end position="190"/>
    </location>
</feature>
<sequence>MERMEHEHTADKLSAHYLGGKDFGPWMTAGTIFASLFSGYTVIGVPNEAYNTGWAALRWMSTIWAIVWGYFGTGIRLRKASNIRNHQSPVDFISDRFQSQFLRYTIVILQVVPAVIYLAAQVAAIKGTFNSMFNLSPDSAYPVVVIMAIILIFEWVGGLSSVALTDCVQAVVMIFTFISVPLVIMSKFYGWKDIDPYEYPIPEYYQTPSRETQWDFWQFSFINFSFFTLPHLMQRTYAAADLSSLKTGYAVMAVANWFTMLTGVFIGTVGVMILDGAKVTSPFTSIMEAMMDEGGFAKGIGIIAVTASLAAIMSTADSLVIAISQLVTVEIVYPIRPHTTPKGIAWVGRAVSLVSATIALLIGIFWKQGVADMGAIQFPISMQAVPAFIIGLYSWNEQTDVHPWSIASAAVASTVYVLAVYFTYMKRAYEPMPINAGITGFALQIAFIAFVETTRRLFGLSKRSKTHVDETIGLTRENDEDVKPDSLSFPDRPNWDVPKLARFGEHSLSPKLIWKSMEGVNEPLANPWWALLMFFAISMMTPLVPEHQPPIDPATGSFYSFSPPAVVNGIPWWAFEIIIKSIIPFVILMVAVKNMPNTFAIDADKIEKEGIDVDLVELTLREKNRRTSYDERNTLLYRRRSTISKTMEDVKLAADLAKVQEDEKVRDSRRRMSALVMAKTFEGENLEEILEETI</sequence>
<proteinExistence type="inferred from homology"/>
<feature type="transmembrane region" description="Helical" evidence="13">
    <location>
        <begin position="401"/>
        <end position="424"/>
    </location>
</feature>
<gene>
    <name evidence="14" type="ORF">ACHAWO_000828</name>
</gene>
<keyword evidence="5 13" id="KW-0812">Transmembrane</keyword>
<evidence type="ECO:0000256" key="4">
    <source>
        <dbReference type="ARBA" id="ARBA00022475"/>
    </source>
</evidence>
<keyword evidence="11" id="KW-0739">Sodium transport</keyword>
<evidence type="ECO:0000256" key="2">
    <source>
        <dbReference type="ARBA" id="ARBA00006434"/>
    </source>
</evidence>
<evidence type="ECO:0000256" key="6">
    <source>
        <dbReference type="ARBA" id="ARBA00022847"/>
    </source>
</evidence>
<dbReference type="Gene3D" id="1.20.1730.10">
    <property type="entry name" value="Sodium/glucose cotransporter"/>
    <property type="match status" value="1"/>
</dbReference>
<dbReference type="CDD" id="cd10322">
    <property type="entry name" value="SLC5sbd"/>
    <property type="match status" value="1"/>
</dbReference>
<dbReference type="InterPro" id="IPR050277">
    <property type="entry name" value="Sodium:Solute_Symporter"/>
</dbReference>
<dbReference type="PANTHER" id="PTHR48086:SF3">
    <property type="entry name" value="SODIUM_PROLINE SYMPORTER"/>
    <property type="match status" value="1"/>
</dbReference>
<comment type="subcellular location">
    <subcellularLocation>
        <location evidence="1">Cell membrane</location>
        <topology evidence="1">Multi-pass membrane protein</topology>
    </subcellularLocation>
</comment>
<feature type="transmembrane region" description="Helical" evidence="13">
    <location>
        <begin position="101"/>
        <end position="120"/>
    </location>
</feature>
<evidence type="ECO:0000256" key="5">
    <source>
        <dbReference type="ARBA" id="ARBA00022692"/>
    </source>
</evidence>
<dbReference type="PROSITE" id="PS50283">
    <property type="entry name" value="NA_SOLUT_SYMP_3"/>
    <property type="match status" value="1"/>
</dbReference>
<evidence type="ECO:0000256" key="13">
    <source>
        <dbReference type="SAM" id="Phobius"/>
    </source>
</evidence>
<evidence type="ECO:0008006" key="16">
    <source>
        <dbReference type="Google" id="ProtNLM"/>
    </source>
</evidence>
<evidence type="ECO:0000313" key="15">
    <source>
        <dbReference type="Proteomes" id="UP001530400"/>
    </source>
</evidence>
<keyword evidence="8" id="KW-0915">Sodium</keyword>
<keyword evidence="15" id="KW-1185">Reference proteome</keyword>
<dbReference type="GO" id="GO:0015293">
    <property type="term" value="F:symporter activity"/>
    <property type="evidence" value="ECO:0007669"/>
    <property type="project" value="UniProtKB-KW"/>
</dbReference>
<evidence type="ECO:0000256" key="1">
    <source>
        <dbReference type="ARBA" id="ARBA00004651"/>
    </source>
</evidence>
<dbReference type="InterPro" id="IPR038377">
    <property type="entry name" value="Na/Glc_symporter_sf"/>
</dbReference>
<accession>A0ABD3NR44</accession>
<feature type="transmembrane region" description="Helical" evidence="13">
    <location>
        <begin position="249"/>
        <end position="274"/>
    </location>
</feature>
<feature type="transmembrane region" description="Helical" evidence="13">
    <location>
        <begin position="295"/>
        <end position="323"/>
    </location>
</feature>
<evidence type="ECO:0000256" key="11">
    <source>
        <dbReference type="ARBA" id="ARBA00023201"/>
    </source>
</evidence>
<evidence type="ECO:0000256" key="9">
    <source>
        <dbReference type="ARBA" id="ARBA00023065"/>
    </source>
</evidence>
<protein>
    <recommendedName>
        <fullName evidence="16">Sodium/solute symporter</fullName>
    </recommendedName>
</protein>